<dbReference type="Proteomes" id="UP000515158">
    <property type="component" value="Unplaced"/>
</dbReference>
<evidence type="ECO:0000313" key="2">
    <source>
        <dbReference type="RefSeq" id="XP_034234736.1"/>
    </source>
</evidence>
<dbReference type="AlphaFoldDB" id="A0A6P8YEA9"/>
<name>A0A6P8YEA9_THRPL</name>
<protein>
    <submittedName>
        <fullName evidence="2">Uncharacterized protein LOC117641480</fullName>
    </submittedName>
</protein>
<reference evidence="2" key="1">
    <citation type="submission" date="2025-08" db="UniProtKB">
        <authorList>
            <consortium name="RefSeq"/>
        </authorList>
    </citation>
    <scope>IDENTIFICATION</scope>
    <source>
        <tissue evidence="2">Total insect</tissue>
    </source>
</reference>
<dbReference type="RefSeq" id="XP_034234736.1">
    <property type="nucleotide sequence ID" value="XM_034378845.1"/>
</dbReference>
<dbReference type="InParanoid" id="A0A6P8YEA9"/>
<organism evidence="2">
    <name type="scientific">Thrips palmi</name>
    <name type="common">Melon thrips</name>
    <dbReference type="NCBI Taxonomy" id="161013"/>
    <lineage>
        <taxon>Eukaryota</taxon>
        <taxon>Metazoa</taxon>
        <taxon>Ecdysozoa</taxon>
        <taxon>Arthropoda</taxon>
        <taxon>Hexapoda</taxon>
        <taxon>Insecta</taxon>
        <taxon>Pterygota</taxon>
        <taxon>Neoptera</taxon>
        <taxon>Paraneoptera</taxon>
        <taxon>Thysanoptera</taxon>
        <taxon>Terebrantia</taxon>
        <taxon>Thripoidea</taxon>
        <taxon>Thripidae</taxon>
        <taxon>Thrips</taxon>
    </lineage>
</organism>
<dbReference type="GeneID" id="117641480"/>
<keyword evidence="1" id="KW-1185">Reference proteome</keyword>
<accession>A0A6P8YEA9</accession>
<sequence>MSTGDFVPCMIPQLELFKKKPVQSCITGRILQKLKPLSALPERPDVIEFLCPGRPMHYMDINNICLRLNVTMKKENGNNLDGHNDDVSVIDAPLHSMFSQCEVFLSEVPVTKSPHLYHYKAILDLHTGSDANGRDGLLATSLYIPDEYPASEEGPWGKRMTPFRRSKKVELLGRLRPDVCHMEDGAYILDNVPIRVRLTLNPQEVYLWANAAGETAKMVFNDAELQIPYYVGTPELSLGMEQMLSQQPATYRFKGTQLRTFLHPAQSPNINIPIAVSGKLPTSLLLTVVEASHYNGTLRTNPFHFPHSGLEEISFICNGHERRFVMDGDNPYGCTSMLRSLYTELGLEHEESSGHVYDMNNFTTGKFACAVDLTVDHSGGGPSQTLQEYGTVSIQGRLKAPLPHALCIILYAKYDSVLEINASREVTVL</sequence>
<gene>
    <name evidence="2" type="primary">LOC117641480</name>
</gene>
<dbReference type="OrthoDB" id="5979489at2759"/>
<dbReference type="KEGG" id="tpal:117641480"/>
<proteinExistence type="predicted"/>
<evidence type="ECO:0000313" key="1">
    <source>
        <dbReference type="Proteomes" id="UP000515158"/>
    </source>
</evidence>